<organism evidence="1 2">
    <name type="scientific">Sporosarcina ureilytica</name>
    <dbReference type="NCBI Taxonomy" id="298596"/>
    <lineage>
        <taxon>Bacteria</taxon>
        <taxon>Bacillati</taxon>
        <taxon>Bacillota</taxon>
        <taxon>Bacilli</taxon>
        <taxon>Bacillales</taxon>
        <taxon>Caryophanaceae</taxon>
        <taxon>Sporosarcina</taxon>
    </lineage>
</organism>
<reference evidence="1 2" key="1">
    <citation type="submission" date="2016-09" db="EMBL/GenBank/DDBJ databases">
        <title>Complete genome sequence of the Lysinibacillus sphaericus LMG 22257, a specie of Bacillus with ureolytic activity that can effectively biodeposit calcium carbonate.</title>
        <authorList>
            <person name="Yan W."/>
        </authorList>
    </citation>
    <scope>NUCLEOTIDE SEQUENCE [LARGE SCALE GENOMIC DNA]</scope>
    <source>
        <strain evidence="1 2">LMG 22257</strain>
    </source>
</reference>
<evidence type="ECO:0000313" key="2">
    <source>
        <dbReference type="Proteomes" id="UP000185746"/>
    </source>
</evidence>
<dbReference type="KEGG" id="surl:BI350_09530"/>
<dbReference type="Pfam" id="PF10094">
    <property type="entry name" value="DUF2332"/>
    <property type="match status" value="1"/>
</dbReference>
<dbReference type="EMBL" id="CP017560">
    <property type="protein sequence ID" value="AOV07746.1"/>
    <property type="molecule type" value="Genomic_DNA"/>
</dbReference>
<name>A0A1D8JGC2_9BACL</name>
<keyword evidence="2" id="KW-1185">Reference proteome</keyword>
<dbReference type="PIRSF" id="PIRSF012608">
    <property type="entry name" value="UCP012608"/>
    <property type="match status" value="1"/>
</dbReference>
<dbReference type="InterPro" id="IPR011200">
    <property type="entry name" value="UCP012608"/>
</dbReference>
<gene>
    <name evidence="1" type="ORF">BI350_09530</name>
</gene>
<accession>A0A1D8JGC2</accession>
<protein>
    <recommendedName>
        <fullName evidence="3">DUF2332 domain-containing protein</fullName>
    </recommendedName>
</protein>
<evidence type="ECO:0000313" key="1">
    <source>
        <dbReference type="EMBL" id="AOV07746.1"/>
    </source>
</evidence>
<proteinExistence type="predicted"/>
<dbReference type="Proteomes" id="UP000185746">
    <property type="component" value="Chromosome"/>
</dbReference>
<dbReference type="AlphaFoldDB" id="A0A1D8JGC2"/>
<dbReference type="RefSeq" id="WP_075527886.1">
    <property type="nucleotide sequence ID" value="NZ_CP017560.1"/>
</dbReference>
<evidence type="ECO:0008006" key="3">
    <source>
        <dbReference type="Google" id="ProtNLM"/>
    </source>
</evidence>
<sequence>MHNIDRLSRNFLNFAERECKGSSLLYEYLSIKIANDNCLLEISSNAQKGQPIPNLLFGAVHYLLQKGQKHPLKKYYPSIVNHPKPYNESFDHFKDFCLEHRIEIEAILKSRLVQTNEVRRCAYLYPVFCTIYELANKPLALIEIGTSAGLQLLWDQYAYSYGQQDVYGNTEAKLHITAEIKGDKRPVLHLTPPLPQVTTRLGLDLNTIDLNDEDEKLWLKSLIWPEHKERLHMFEQAANYLQNNSVKLVEGDGLRLLPKYVKDIPEESVICVFHTHVANQMPPDLRNQLIQTIETIGQERDIFHIYNNIYDGHLHLDYILDGMMHQHTIAETDGHGRWFKWLLKSEKTM</sequence>